<sequence>MSLHDSGFENCIKCTVCTTVCPVSGVNPRYPGPKQAGPDGERLRLKDPGLYDEALKYCTNCKRCEVACPSDVKIGDLIQRARAQYAPRKVSIRDTVLSHTDLMGTLATPFAPLVNATTGMKPVRKVLDAALKIDHRRTLPKYATGGTFRQWYRKHAAAQQQFSQQVAFFHGCYVNYNNPQLGRDLLKVMNAMGTGVQLLDKEKCCGVPLIANGFTDKARKQARVNARSLETAIVQRQLPVIATSSTCTFTLRDEYPGVLDVDTTPLRDNIELATRYIWRMLENGAPLNLKHTPLRVAYHTPCHMEKMGWSIYTLELLRMIPGLQLIELESRCCGIAGTYGFKSENYPTSQAIGAPLFRQIEDSGVDLVITDCETCKWQIEMSTSKPCEHPLSLLAKAL</sequence>
<dbReference type="InterPro" id="IPR017753">
    <property type="entry name" value="G3P_DH_GlpC_su"/>
</dbReference>
<evidence type="ECO:0000259" key="6">
    <source>
        <dbReference type="PROSITE" id="PS51379"/>
    </source>
</evidence>
<dbReference type="NCBIfam" id="TIGR03379">
    <property type="entry name" value="glycerol3P_GlpC"/>
    <property type="match status" value="1"/>
</dbReference>
<accession>I2B793</accession>
<dbReference type="NCBIfam" id="NF008369">
    <property type="entry name" value="PRK11168.1"/>
    <property type="match status" value="1"/>
</dbReference>
<evidence type="ECO:0000256" key="1">
    <source>
        <dbReference type="ARBA" id="ARBA00022485"/>
    </source>
</evidence>
<dbReference type="GO" id="GO:0046872">
    <property type="term" value="F:metal ion binding"/>
    <property type="evidence" value="ECO:0007669"/>
    <property type="project" value="UniProtKB-KW"/>
</dbReference>
<evidence type="ECO:0000256" key="4">
    <source>
        <dbReference type="ARBA" id="ARBA00023004"/>
    </source>
</evidence>
<dbReference type="InterPro" id="IPR004017">
    <property type="entry name" value="Cys_rich_dom"/>
</dbReference>
<evidence type="ECO:0000256" key="3">
    <source>
        <dbReference type="ARBA" id="ARBA00022737"/>
    </source>
</evidence>
<dbReference type="Proteomes" id="UP000001955">
    <property type="component" value="Chromosome"/>
</dbReference>
<keyword evidence="1" id="KW-0004">4Fe-4S</keyword>
<evidence type="ECO:0000256" key="2">
    <source>
        <dbReference type="ARBA" id="ARBA00022723"/>
    </source>
</evidence>
<dbReference type="eggNOG" id="COG0247">
    <property type="taxonomic scope" value="Bacteria"/>
</dbReference>
<dbReference type="OrthoDB" id="9765258at2"/>
<keyword evidence="4" id="KW-0408">Iron</keyword>
<dbReference type="GO" id="GO:0016020">
    <property type="term" value="C:membrane"/>
    <property type="evidence" value="ECO:0007669"/>
    <property type="project" value="InterPro"/>
</dbReference>
<dbReference type="STRING" id="630626.EBL_c12940"/>
<dbReference type="PANTHER" id="PTHR32479">
    <property type="entry name" value="GLYCOLATE OXIDASE IRON-SULFUR SUBUNIT"/>
    <property type="match status" value="1"/>
</dbReference>
<reference evidence="7 8" key="1">
    <citation type="journal article" date="2012" name="J. Bacteriol.">
        <title>Complete genome sequence of the B12-producing Shimwellia blattae strain DSM 4481, isolated from a cockroach.</title>
        <authorList>
            <person name="Brzuszkiewicz E."/>
            <person name="Waschkowitz T."/>
            <person name="Wiezer A."/>
            <person name="Daniel R."/>
        </authorList>
    </citation>
    <scope>NUCLEOTIDE SEQUENCE [LARGE SCALE GENOMIC DNA]</scope>
    <source>
        <strain evidence="8">ATCC 29907 / DSM 4481 / JCM 1650 / NBRC 105725 / CDC 9005-74</strain>
    </source>
</reference>
<dbReference type="PROSITE" id="PS51379">
    <property type="entry name" value="4FE4S_FER_2"/>
    <property type="match status" value="2"/>
</dbReference>
<dbReference type="AlphaFoldDB" id="I2B793"/>
<evidence type="ECO:0000313" key="7">
    <source>
        <dbReference type="EMBL" id="AFJ46397.1"/>
    </source>
</evidence>
<dbReference type="Gene3D" id="1.10.1060.10">
    <property type="entry name" value="Alpha-helical ferredoxin"/>
    <property type="match status" value="1"/>
</dbReference>
<feature type="domain" description="4Fe-4S ferredoxin-type" evidence="6">
    <location>
        <begin position="46"/>
        <end position="72"/>
    </location>
</feature>
<dbReference type="HOGENOM" id="CLU_023081_7_1_6"/>
<evidence type="ECO:0000256" key="5">
    <source>
        <dbReference type="ARBA" id="ARBA00023014"/>
    </source>
</evidence>
<dbReference type="PANTHER" id="PTHR32479:SF19">
    <property type="entry name" value="ANAEROBIC GLYCEROL-3-PHOSPHATE DEHYDROGENASE SUBUNIT C"/>
    <property type="match status" value="1"/>
</dbReference>
<keyword evidence="5" id="KW-0411">Iron-sulfur</keyword>
<gene>
    <name evidence="7" type="primary">glpC</name>
    <name evidence="7" type="ordered locus">EBL_c12940</name>
</gene>
<dbReference type="GO" id="GO:0016491">
    <property type="term" value="F:oxidoreductase activity"/>
    <property type="evidence" value="ECO:0007669"/>
    <property type="project" value="UniProtKB-ARBA"/>
</dbReference>
<dbReference type="PATRIC" id="fig|630626.3.peg.1246"/>
<dbReference type="EMBL" id="CP001560">
    <property type="protein sequence ID" value="AFJ46397.1"/>
    <property type="molecule type" value="Genomic_DNA"/>
</dbReference>
<keyword evidence="8" id="KW-1185">Reference proteome</keyword>
<evidence type="ECO:0000313" key="8">
    <source>
        <dbReference type="Proteomes" id="UP000001955"/>
    </source>
</evidence>
<keyword evidence="3" id="KW-0677">Repeat</keyword>
<keyword evidence="2" id="KW-0479">Metal-binding</keyword>
<dbReference type="GO" id="GO:0009331">
    <property type="term" value="C:glycerol-3-phosphate dehydrogenase (FAD) complex"/>
    <property type="evidence" value="ECO:0007669"/>
    <property type="project" value="InterPro"/>
</dbReference>
<dbReference type="PROSITE" id="PS00198">
    <property type="entry name" value="4FE4S_FER_1"/>
    <property type="match status" value="1"/>
</dbReference>
<feature type="domain" description="4Fe-4S ferredoxin-type" evidence="6">
    <location>
        <begin position="1"/>
        <end position="31"/>
    </location>
</feature>
<name>I2B793_SHIBC</name>
<accession>K6VTE0</accession>
<protein>
    <submittedName>
        <fullName evidence="7">Anaerobic glycerol-3-phosphate dehydrogenase</fullName>
    </submittedName>
</protein>
<dbReference type="InterPro" id="IPR009051">
    <property type="entry name" value="Helical_ferredxn"/>
</dbReference>
<dbReference type="InterPro" id="IPR017896">
    <property type="entry name" value="4Fe4S_Fe-S-bd"/>
</dbReference>
<dbReference type="Pfam" id="PF13183">
    <property type="entry name" value="Fer4_8"/>
    <property type="match status" value="1"/>
</dbReference>
<proteinExistence type="predicted"/>
<dbReference type="KEGG" id="ebt:EBL_c12940"/>
<dbReference type="InterPro" id="IPR017900">
    <property type="entry name" value="4Fe4S_Fe_S_CS"/>
</dbReference>
<dbReference type="SUPFAM" id="SSF46548">
    <property type="entry name" value="alpha-helical ferredoxin"/>
    <property type="match status" value="1"/>
</dbReference>
<organism evidence="7 8">
    <name type="scientific">Shimwellia blattae (strain ATCC 29907 / DSM 4481 / JCM 1650 / NBRC 105725 / CDC 9005-74)</name>
    <name type="common">Escherichia blattae</name>
    <dbReference type="NCBI Taxonomy" id="630626"/>
    <lineage>
        <taxon>Bacteria</taxon>
        <taxon>Pseudomonadati</taxon>
        <taxon>Pseudomonadota</taxon>
        <taxon>Gammaproteobacteria</taxon>
        <taxon>Enterobacterales</taxon>
        <taxon>Enterobacteriaceae</taxon>
        <taxon>Shimwellia</taxon>
    </lineage>
</organism>
<dbReference type="GO" id="GO:0009061">
    <property type="term" value="P:anaerobic respiration"/>
    <property type="evidence" value="ECO:0007669"/>
    <property type="project" value="InterPro"/>
</dbReference>
<dbReference type="Pfam" id="PF02754">
    <property type="entry name" value="CCG"/>
    <property type="match status" value="2"/>
</dbReference>
<dbReference type="GO" id="GO:0051539">
    <property type="term" value="F:4 iron, 4 sulfur cluster binding"/>
    <property type="evidence" value="ECO:0007669"/>
    <property type="project" value="UniProtKB-KW"/>
</dbReference>